<dbReference type="VEuPathDB" id="FungiDB:FUN_006045"/>
<dbReference type="VEuPathDB" id="FungiDB:RhiirFUN_006851"/>
<comment type="caution">
    <text evidence="2">The sequence shown here is derived from an EMBL/GenBank/DDBJ whole genome shotgun (WGS) entry which is preliminary data.</text>
</comment>
<name>A0A2N0NQR1_9GLOM</name>
<feature type="region of interest" description="Disordered" evidence="1">
    <location>
        <begin position="68"/>
        <end position="105"/>
    </location>
</feature>
<protein>
    <submittedName>
        <fullName evidence="2">Uncharacterized protein</fullName>
    </submittedName>
</protein>
<dbReference type="AlphaFoldDB" id="A0A2N0NQR1"/>
<feature type="compositionally biased region" description="Polar residues" evidence="1">
    <location>
        <begin position="70"/>
        <end position="81"/>
    </location>
</feature>
<evidence type="ECO:0000313" key="2">
    <source>
        <dbReference type="EMBL" id="PKB96904.1"/>
    </source>
</evidence>
<accession>A0A2N0NQR1</accession>
<gene>
    <name evidence="2" type="ORF">RhiirA5_434055</name>
</gene>
<proteinExistence type="predicted"/>
<evidence type="ECO:0000256" key="1">
    <source>
        <dbReference type="SAM" id="MobiDB-lite"/>
    </source>
</evidence>
<feature type="non-terminal residue" evidence="2">
    <location>
        <position position="1"/>
    </location>
</feature>
<reference evidence="2 3" key="2">
    <citation type="submission" date="2017-09" db="EMBL/GenBank/DDBJ databases">
        <title>Extensive intraspecific genome diversity in a model arbuscular mycorrhizal fungus.</title>
        <authorList>
            <person name="Chen E.C."/>
            <person name="Morin E."/>
            <person name="Beaudet D."/>
            <person name="Noel J."/>
            <person name="Ndikumana S."/>
            <person name="Charron P."/>
            <person name="St-Onge C."/>
            <person name="Giorgi J."/>
            <person name="Grigoriev I.V."/>
            <person name="Roux C."/>
            <person name="Martin F.M."/>
            <person name="Corradi N."/>
        </authorList>
    </citation>
    <scope>NUCLEOTIDE SEQUENCE [LARGE SCALE GENOMIC DNA]</scope>
    <source>
        <strain evidence="2 3">A5</strain>
    </source>
</reference>
<dbReference type="VEuPathDB" id="FungiDB:RhiirA1_453269"/>
<feature type="compositionally biased region" description="Low complexity" evidence="1">
    <location>
        <begin position="82"/>
        <end position="96"/>
    </location>
</feature>
<organism evidence="2 3">
    <name type="scientific">Rhizophagus irregularis</name>
    <dbReference type="NCBI Taxonomy" id="588596"/>
    <lineage>
        <taxon>Eukaryota</taxon>
        <taxon>Fungi</taxon>
        <taxon>Fungi incertae sedis</taxon>
        <taxon>Mucoromycota</taxon>
        <taxon>Glomeromycotina</taxon>
        <taxon>Glomeromycetes</taxon>
        <taxon>Glomerales</taxon>
        <taxon>Glomeraceae</taxon>
        <taxon>Rhizophagus</taxon>
    </lineage>
</organism>
<sequence length="219" mass="24920">FAEIESEKVELKTRIAELLRQAVEESKRRDVKNAKLRARIKELEKNKTVTTKLESENAEFRDRITKVEQRQMQNDNVTKVTNSSNNSNNSSSNFNSMDKEMDTSLPEEPIPEVITKQSASAVNVSVMDQCDQKSYQNSLEDKETDAFLDEMHKKKNSSSTISESFHHEADLSMTNTKHALSEQVVKKSSLKESSLVLVEPQNIEKKQVNLSEIKGQKSL</sequence>
<reference evidence="2 3" key="1">
    <citation type="submission" date="2016-04" db="EMBL/GenBank/DDBJ databases">
        <title>Genome analyses suggest a sexual origin of heterokaryosis in a supposedly ancient asexual fungus.</title>
        <authorList>
            <person name="Ropars J."/>
            <person name="Sedzielewska K."/>
            <person name="Noel J."/>
            <person name="Charron P."/>
            <person name="Farinelli L."/>
            <person name="Marton T."/>
            <person name="Kruger M."/>
            <person name="Pelin A."/>
            <person name="Brachmann A."/>
            <person name="Corradi N."/>
        </authorList>
    </citation>
    <scope>NUCLEOTIDE SEQUENCE [LARGE SCALE GENOMIC DNA]</scope>
    <source>
        <strain evidence="2 3">A5</strain>
    </source>
</reference>
<evidence type="ECO:0000313" key="3">
    <source>
        <dbReference type="Proteomes" id="UP000232722"/>
    </source>
</evidence>
<dbReference type="EMBL" id="LLXJ01003552">
    <property type="protein sequence ID" value="PKB96904.1"/>
    <property type="molecule type" value="Genomic_DNA"/>
</dbReference>
<dbReference type="Proteomes" id="UP000232722">
    <property type="component" value="Unassembled WGS sequence"/>
</dbReference>